<accession>A0A4Z1NYK7</accession>
<dbReference type="EMBL" id="SNSC02000009">
    <property type="protein sequence ID" value="TID21368.1"/>
    <property type="molecule type" value="Genomic_DNA"/>
</dbReference>
<dbReference type="Proteomes" id="UP000298493">
    <property type="component" value="Unassembled WGS sequence"/>
</dbReference>
<gene>
    <name evidence="1" type="ORF">E6O75_ATG04763</name>
</gene>
<reference evidence="1 2" key="1">
    <citation type="submission" date="2019-04" db="EMBL/GenBank/DDBJ databases">
        <title>High contiguity whole genome sequence and gene annotation resource for two Venturia nashicola isolates.</title>
        <authorList>
            <person name="Prokchorchik M."/>
            <person name="Won K."/>
            <person name="Lee Y."/>
            <person name="Choi E.D."/>
            <person name="Segonzac C."/>
            <person name="Sohn K.H."/>
        </authorList>
    </citation>
    <scope>NUCLEOTIDE SEQUENCE [LARGE SCALE GENOMIC DNA]</scope>
    <source>
        <strain evidence="1 2">PRI2</strain>
    </source>
</reference>
<evidence type="ECO:0000313" key="1">
    <source>
        <dbReference type="EMBL" id="TID21368.1"/>
    </source>
</evidence>
<proteinExistence type="predicted"/>
<sequence length="130" mass="14382">MITIAICQGPALPWLFLRPGLWTLENDQRGSILVLEPNRSILQSVNCVWTMLPRLAAARTESSHQIPTNDSRPFRTATTVARQLIIKFNVDNVRFPSARICSCARRAQAVLSANCNGKSLTIDSNQVCSS</sequence>
<name>A0A4Z1NYK7_9PEZI</name>
<comment type="caution">
    <text evidence="1">The sequence shown here is derived from an EMBL/GenBank/DDBJ whole genome shotgun (WGS) entry which is preliminary data.</text>
</comment>
<dbReference type="AlphaFoldDB" id="A0A4Z1NYK7"/>
<evidence type="ECO:0000313" key="2">
    <source>
        <dbReference type="Proteomes" id="UP000298493"/>
    </source>
</evidence>
<protein>
    <submittedName>
        <fullName evidence="1">Uncharacterized protein</fullName>
    </submittedName>
</protein>
<organism evidence="1 2">
    <name type="scientific">Venturia nashicola</name>
    <dbReference type="NCBI Taxonomy" id="86259"/>
    <lineage>
        <taxon>Eukaryota</taxon>
        <taxon>Fungi</taxon>
        <taxon>Dikarya</taxon>
        <taxon>Ascomycota</taxon>
        <taxon>Pezizomycotina</taxon>
        <taxon>Dothideomycetes</taxon>
        <taxon>Pleosporomycetidae</taxon>
        <taxon>Venturiales</taxon>
        <taxon>Venturiaceae</taxon>
        <taxon>Venturia</taxon>
    </lineage>
</organism>
<keyword evidence="2" id="KW-1185">Reference proteome</keyword>